<dbReference type="PROSITE" id="PS50889">
    <property type="entry name" value="S4"/>
    <property type="match status" value="1"/>
</dbReference>
<dbReference type="InterPro" id="IPR029063">
    <property type="entry name" value="SAM-dependent_MTases_sf"/>
</dbReference>
<evidence type="ECO:0000313" key="5">
    <source>
        <dbReference type="EMBL" id="MDO1559724.1"/>
    </source>
</evidence>
<protein>
    <submittedName>
        <fullName evidence="5">TlyA family RNA methyltransferase</fullName>
    </submittedName>
</protein>
<dbReference type="Pfam" id="PF01728">
    <property type="entry name" value="FtsJ"/>
    <property type="match status" value="1"/>
</dbReference>
<comment type="similarity">
    <text evidence="2">Belongs to the TlyA family.</text>
</comment>
<dbReference type="SMART" id="SM00363">
    <property type="entry name" value="S4"/>
    <property type="match status" value="1"/>
</dbReference>
<evidence type="ECO:0000313" key="6">
    <source>
        <dbReference type="Proteomes" id="UP001169063"/>
    </source>
</evidence>
<dbReference type="PANTHER" id="PTHR32319:SF0">
    <property type="entry name" value="BACTERIAL HEMOLYSIN-LIKE PROTEIN"/>
    <property type="match status" value="1"/>
</dbReference>
<evidence type="ECO:0000259" key="4">
    <source>
        <dbReference type="SMART" id="SM00363"/>
    </source>
</evidence>
<dbReference type="CDD" id="cd00165">
    <property type="entry name" value="S4"/>
    <property type="match status" value="1"/>
</dbReference>
<sequence length="243" mass="25910">MTRRRLDQLLVERGLFDSRARARAAIEAGGVRVDGRTAKKASEAVPDGAEITAEAAHPYVSRAALKLVQALDAWPVRVEGRVVLDVGASTGGFTEACLQRGARRVFAVDVGHGQLHPRLAADPRVTSLERTDARTLTHDLIDEAPQLVVCDASFIGLAKVLPAALRLAGSGADLVALVKPQFEAGPDAVGKGGVVRDATVRERALNDAIAFLQVEGWRVNQTAPCETQGADGNQEWLVWATRV</sequence>
<dbReference type="InterPro" id="IPR047048">
    <property type="entry name" value="TlyA"/>
</dbReference>
<evidence type="ECO:0000256" key="1">
    <source>
        <dbReference type="ARBA" id="ARBA00022884"/>
    </source>
</evidence>
<dbReference type="InterPro" id="IPR004538">
    <property type="entry name" value="Hemolysin_A/TlyA"/>
</dbReference>
<dbReference type="GO" id="GO:0032259">
    <property type="term" value="P:methylation"/>
    <property type="evidence" value="ECO:0007669"/>
    <property type="project" value="UniProtKB-KW"/>
</dbReference>
<keyword evidence="5" id="KW-0808">Transferase</keyword>
<reference evidence="5" key="1">
    <citation type="submission" date="2023-07" db="EMBL/GenBank/DDBJ databases">
        <title>Brevundimonas soil sp. nov., isolated from the soil of chemical plant.</title>
        <authorList>
            <person name="Wu N."/>
        </authorList>
    </citation>
    <scope>NUCLEOTIDE SEQUENCE</scope>
    <source>
        <strain evidence="5">XZ-24</strain>
    </source>
</reference>
<dbReference type="Gene3D" id="3.10.290.10">
    <property type="entry name" value="RNA-binding S4 domain"/>
    <property type="match status" value="1"/>
</dbReference>
<dbReference type="CDD" id="cd02440">
    <property type="entry name" value="AdoMet_MTases"/>
    <property type="match status" value="1"/>
</dbReference>
<evidence type="ECO:0000256" key="3">
    <source>
        <dbReference type="PROSITE-ProRule" id="PRU00182"/>
    </source>
</evidence>
<dbReference type="InterPro" id="IPR002942">
    <property type="entry name" value="S4_RNA-bd"/>
</dbReference>
<evidence type="ECO:0000256" key="2">
    <source>
        <dbReference type="ARBA" id="ARBA00029460"/>
    </source>
</evidence>
<gene>
    <name evidence="5" type="ORF">Q0812_09830</name>
</gene>
<dbReference type="EMBL" id="JAUKTR010000004">
    <property type="protein sequence ID" value="MDO1559724.1"/>
    <property type="molecule type" value="Genomic_DNA"/>
</dbReference>
<dbReference type="GO" id="GO:0008168">
    <property type="term" value="F:methyltransferase activity"/>
    <property type="evidence" value="ECO:0007669"/>
    <property type="project" value="UniProtKB-KW"/>
</dbReference>
<dbReference type="RefSeq" id="WP_302110159.1">
    <property type="nucleotide sequence ID" value="NZ_JAUKTR010000004.1"/>
</dbReference>
<dbReference type="InterPro" id="IPR036986">
    <property type="entry name" value="S4_RNA-bd_sf"/>
</dbReference>
<dbReference type="PIRSF" id="PIRSF005578">
    <property type="entry name" value="TlyA"/>
    <property type="match status" value="1"/>
</dbReference>
<dbReference type="Proteomes" id="UP001169063">
    <property type="component" value="Unassembled WGS sequence"/>
</dbReference>
<dbReference type="InterPro" id="IPR002877">
    <property type="entry name" value="RNA_MeTrfase_FtsJ_dom"/>
</dbReference>
<dbReference type="NCBIfam" id="TIGR00478">
    <property type="entry name" value="tly"/>
    <property type="match status" value="1"/>
</dbReference>
<feature type="domain" description="RNA-binding S4" evidence="4">
    <location>
        <begin position="4"/>
        <end position="66"/>
    </location>
</feature>
<dbReference type="Gene3D" id="3.40.50.150">
    <property type="entry name" value="Vaccinia Virus protein VP39"/>
    <property type="match status" value="1"/>
</dbReference>
<dbReference type="SUPFAM" id="SSF53335">
    <property type="entry name" value="S-adenosyl-L-methionine-dependent methyltransferases"/>
    <property type="match status" value="1"/>
</dbReference>
<comment type="caution">
    <text evidence="5">The sequence shown here is derived from an EMBL/GenBank/DDBJ whole genome shotgun (WGS) entry which is preliminary data.</text>
</comment>
<keyword evidence="1 3" id="KW-0694">RNA-binding</keyword>
<dbReference type="Pfam" id="PF01479">
    <property type="entry name" value="S4"/>
    <property type="match status" value="1"/>
</dbReference>
<proteinExistence type="inferred from homology"/>
<name>A0ABT8SMD3_9CAUL</name>
<keyword evidence="5" id="KW-0489">Methyltransferase</keyword>
<organism evidence="5 6">
    <name type="scientific">Peiella sedimenti</name>
    <dbReference type="NCBI Taxonomy" id="3061083"/>
    <lineage>
        <taxon>Bacteria</taxon>
        <taxon>Pseudomonadati</taxon>
        <taxon>Pseudomonadota</taxon>
        <taxon>Alphaproteobacteria</taxon>
        <taxon>Caulobacterales</taxon>
        <taxon>Caulobacteraceae</taxon>
        <taxon>Peiella</taxon>
    </lineage>
</organism>
<dbReference type="SUPFAM" id="SSF55174">
    <property type="entry name" value="Alpha-L RNA-binding motif"/>
    <property type="match status" value="1"/>
</dbReference>
<keyword evidence="6" id="KW-1185">Reference proteome</keyword>
<dbReference type="PANTHER" id="PTHR32319">
    <property type="entry name" value="BACTERIAL HEMOLYSIN-LIKE PROTEIN"/>
    <property type="match status" value="1"/>
</dbReference>
<accession>A0ABT8SMD3</accession>